<dbReference type="RefSeq" id="WP_169659974.1">
    <property type="nucleotide sequence ID" value="NZ_JABANE010000113.1"/>
</dbReference>
<keyword evidence="1" id="KW-0732">Signal</keyword>
<proteinExistence type="predicted"/>
<gene>
    <name evidence="3" type="ORF">HHU12_27635</name>
</gene>
<protein>
    <submittedName>
        <fullName evidence="3">T9SS type A sorting domain-containing protein</fullName>
    </submittedName>
</protein>
<name>A0A7X9RZV2_9BACT</name>
<feature type="signal peptide" evidence="1">
    <location>
        <begin position="1"/>
        <end position="20"/>
    </location>
</feature>
<reference evidence="3 4" key="1">
    <citation type="submission" date="2020-04" db="EMBL/GenBank/DDBJ databases">
        <title>Flammeovirga sp. SR4, a novel species isolated from seawater.</title>
        <authorList>
            <person name="Wang X."/>
        </authorList>
    </citation>
    <scope>NUCLEOTIDE SEQUENCE [LARGE SCALE GENOMIC DNA]</scope>
    <source>
        <strain evidence="3 4">ATCC 23126</strain>
    </source>
</reference>
<evidence type="ECO:0000259" key="2">
    <source>
        <dbReference type="Pfam" id="PF18962"/>
    </source>
</evidence>
<evidence type="ECO:0000313" key="3">
    <source>
        <dbReference type="EMBL" id="NME71768.1"/>
    </source>
</evidence>
<organism evidence="3 4">
    <name type="scientific">Flammeovirga aprica JL-4</name>
    <dbReference type="NCBI Taxonomy" id="694437"/>
    <lineage>
        <taxon>Bacteria</taxon>
        <taxon>Pseudomonadati</taxon>
        <taxon>Bacteroidota</taxon>
        <taxon>Cytophagia</taxon>
        <taxon>Cytophagales</taxon>
        <taxon>Flammeovirgaceae</taxon>
        <taxon>Flammeovirga</taxon>
    </lineage>
</organism>
<dbReference type="EMBL" id="JABANE010000113">
    <property type="protein sequence ID" value="NME71768.1"/>
    <property type="molecule type" value="Genomic_DNA"/>
</dbReference>
<keyword evidence="4" id="KW-1185">Reference proteome</keyword>
<feature type="domain" description="Secretion system C-terminal sorting" evidence="2">
    <location>
        <begin position="77"/>
        <end position="150"/>
    </location>
</feature>
<dbReference type="NCBIfam" id="TIGR04183">
    <property type="entry name" value="Por_Secre_tail"/>
    <property type="match status" value="1"/>
</dbReference>
<dbReference type="Pfam" id="PF18962">
    <property type="entry name" value="Por_Secre_tail"/>
    <property type="match status" value="1"/>
</dbReference>
<sequence>MKKIITTLLLIFGCWISVQAQQNVDNITVKCPPCRPVASCDQCFETQAQADATCNGSNGRSTTKGLVEELSSLSINIYPNPSTKGVFTVEGKTPLNGNIKLFSPVGALIKEFNVSEAKSFKVGQKLGLKTGIYILLYTDKSGILITKRVIVDHED</sequence>
<dbReference type="AlphaFoldDB" id="A0A7X9RZV2"/>
<evidence type="ECO:0000256" key="1">
    <source>
        <dbReference type="SAM" id="SignalP"/>
    </source>
</evidence>
<feature type="chain" id="PRO_5031257826" evidence="1">
    <location>
        <begin position="21"/>
        <end position="155"/>
    </location>
</feature>
<evidence type="ECO:0000313" key="4">
    <source>
        <dbReference type="Proteomes" id="UP000576082"/>
    </source>
</evidence>
<accession>A0A7X9RZV2</accession>
<dbReference type="InterPro" id="IPR026444">
    <property type="entry name" value="Secre_tail"/>
</dbReference>
<comment type="caution">
    <text evidence="3">The sequence shown here is derived from an EMBL/GenBank/DDBJ whole genome shotgun (WGS) entry which is preliminary data.</text>
</comment>
<dbReference type="Proteomes" id="UP000576082">
    <property type="component" value="Unassembled WGS sequence"/>
</dbReference>